<dbReference type="EMBL" id="MT141734">
    <property type="protein sequence ID" value="QJA69761.1"/>
    <property type="molecule type" value="Genomic_DNA"/>
</dbReference>
<proteinExistence type="predicted"/>
<name>A0A6M3JL28_9ZZZZ</name>
<organism evidence="1">
    <name type="scientific">viral metagenome</name>
    <dbReference type="NCBI Taxonomy" id="1070528"/>
    <lineage>
        <taxon>unclassified sequences</taxon>
        <taxon>metagenomes</taxon>
        <taxon>organismal metagenomes</taxon>
    </lineage>
</organism>
<gene>
    <name evidence="1" type="ORF">MM415A04320_0009</name>
</gene>
<dbReference type="AlphaFoldDB" id="A0A6M3JL28"/>
<sequence>MTEQEYDEQIAPMLADVAEKVSAMGGSMVARVEWAKDEAGITHIGITEKSGVGQQLTYLAALCRGNFDLLCIEAGKRFDLSQTVYKAVIYRMSN</sequence>
<evidence type="ECO:0000313" key="1">
    <source>
        <dbReference type="EMBL" id="QJA69761.1"/>
    </source>
</evidence>
<reference evidence="1" key="1">
    <citation type="submission" date="2020-03" db="EMBL/GenBank/DDBJ databases">
        <title>The deep terrestrial virosphere.</title>
        <authorList>
            <person name="Holmfeldt K."/>
            <person name="Nilsson E."/>
            <person name="Simone D."/>
            <person name="Lopez-Fernandez M."/>
            <person name="Wu X."/>
            <person name="de Brujin I."/>
            <person name="Lundin D."/>
            <person name="Andersson A."/>
            <person name="Bertilsson S."/>
            <person name="Dopson M."/>
        </authorList>
    </citation>
    <scope>NUCLEOTIDE SEQUENCE</scope>
    <source>
        <strain evidence="1">MM415A04320</strain>
    </source>
</reference>
<accession>A0A6M3JL28</accession>
<protein>
    <submittedName>
        <fullName evidence="1">Uncharacterized protein</fullName>
    </submittedName>
</protein>